<evidence type="ECO:0000313" key="2">
    <source>
        <dbReference type="Proteomes" id="UP000234950"/>
    </source>
</evidence>
<reference evidence="1 2" key="1">
    <citation type="submission" date="2017-11" db="EMBL/GenBank/DDBJ databases">
        <title>Comparitive Functional Genomics of Dry Heat Resistant strains isolated from the Viking Spacecraft.</title>
        <authorList>
            <person name="Seuylemezian A."/>
            <person name="Cooper K."/>
            <person name="Vaishampayan P."/>
        </authorList>
    </citation>
    <scope>NUCLEOTIDE SEQUENCE [LARGE SCALE GENOMIC DNA]</scope>
    <source>
        <strain evidence="1 2">V32-6</strain>
    </source>
</reference>
<accession>A0A2N5HSU1</accession>
<protein>
    <submittedName>
        <fullName evidence="1">Uncharacterized protein</fullName>
    </submittedName>
</protein>
<name>A0A2N5HSU1_9BACI</name>
<dbReference type="Pfam" id="PF21835">
    <property type="entry name" value="YIEGIA_cap"/>
    <property type="match status" value="1"/>
</dbReference>
<comment type="caution">
    <text evidence="1">The sequence shown here is derived from an EMBL/GenBank/DDBJ whole genome shotgun (WGS) entry which is preliminary data.</text>
</comment>
<proteinExistence type="predicted"/>
<dbReference type="OrthoDB" id="2053805at2"/>
<gene>
    <name evidence="1" type="ORF">CVD27_04140</name>
</gene>
<dbReference type="InterPro" id="IPR054055">
    <property type="entry name" value="YpzH"/>
</dbReference>
<dbReference type="Proteomes" id="UP000234950">
    <property type="component" value="Unassembled WGS sequence"/>
</dbReference>
<keyword evidence="2" id="KW-1185">Reference proteome</keyword>
<dbReference type="EMBL" id="PGVE01000017">
    <property type="protein sequence ID" value="PLS08596.1"/>
    <property type="molecule type" value="Genomic_DNA"/>
</dbReference>
<organism evidence="1 2">
    <name type="scientific">Neobacillus cucumis</name>
    <dbReference type="NCBI Taxonomy" id="1740721"/>
    <lineage>
        <taxon>Bacteria</taxon>
        <taxon>Bacillati</taxon>
        <taxon>Bacillota</taxon>
        <taxon>Bacilli</taxon>
        <taxon>Bacillales</taxon>
        <taxon>Bacillaceae</taxon>
        <taxon>Neobacillus</taxon>
    </lineage>
</organism>
<dbReference type="AlphaFoldDB" id="A0A2N5HSU1"/>
<dbReference type="RefSeq" id="WP_101646613.1">
    <property type="nucleotide sequence ID" value="NZ_PGVE01000017.1"/>
</dbReference>
<evidence type="ECO:0000313" key="1">
    <source>
        <dbReference type="EMBL" id="PLS08596.1"/>
    </source>
</evidence>
<sequence length="68" mass="7366">MGREAGTKVNYDVLALVTLNKDRILGGKQLTLLANDVEEQKTMTADIAKALKADVVKMTSGDYLVIRG</sequence>